<dbReference type="EMBL" id="OQ749652">
    <property type="protein sequence ID" value="WIC39540.1"/>
    <property type="molecule type" value="Genomic_DNA"/>
</dbReference>
<organism evidence="1 2">
    <name type="scientific">Phage Phass-1</name>
    <dbReference type="NCBI Taxonomy" id="3043662"/>
    <lineage>
        <taxon>Viruses</taxon>
        <taxon>Duplodnaviria</taxon>
        <taxon>Heunggongvirae</taxon>
        <taxon>Uroviricota</taxon>
        <taxon>Caudoviricetes</taxon>
        <taxon>Caudoviricetes code 15 clade</taxon>
    </lineage>
</organism>
<evidence type="ECO:0000313" key="1">
    <source>
        <dbReference type="EMBL" id="WIC39540.1"/>
    </source>
</evidence>
<dbReference type="Proteomes" id="UP001237988">
    <property type="component" value="Segment"/>
</dbReference>
<protein>
    <submittedName>
        <fullName evidence="1">Uncharacterized protein</fullName>
    </submittedName>
</protein>
<reference evidence="1" key="1">
    <citation type="submission" date="2023-04" db="EMBL/GenBank/DDBJ databases">
        <title>Bacteriophage Phass-1 Discovered in the Human Gut Virome - the Founding Member of the Proposed New Family Phassviridae.</title>
        <authorList>
            <person name="Tikunov A.Y."/>
            <person name="Morozova V.V."/>
            <person name="Chechushkov A.V."/>
            <person name="Tikunova N.V."/>
        </authorList>
    </citation>
    <scope>NUCLEOTIDE SEQUENCE</scope>
</reference>
<sequence length="150" mass="17511">MAIEKIKLNTLGAIEEDPIEYMNIGQTVVAVHKYIPYEQMLDMIQWCIDYIINDRPFISAPLKRIIKDFAILNFYTNFDFSFLTEYHEMADIYAEYDLVYRFDVMAKVKEFIDPGQMGFFESTLDETLESIMKYRNSAVGIVDAIAENAK</sequence>
<accession>A0AAF0LWY4</accession>
<proteinExistence type="predicted"/>
<evidence type="ECO:0000313" key="2">
    <source>
        <dbReference type="Proteomes" id="UP001237988"/>
    </source>
</evidence>
<name>A0AAF0LWY4_9CAUD</name>